<evidence type="ECO:0000256" key="1">
    <source>
        <dbReference type="SAM" id="Phobius"/>
    </source>
</evidence>
<dbReference type="EMBL" id="JAKFHA010000007">
    <property type="protein sequence ID" value="MCF2528670.1"/>
    <property type="molecule type" value="Genomic_DNA"/>
</dbReference>
<protein>
    <submittedName>
        <fullName evidence="2">Uncharacterized protein</fullName>
    </submittedName>
</protein>
<evidence type="ECO:0000313" key="3">
    <source>
        <dbReference type="Proteomes" id="UP001165378"/>
    </source>
</evidence>
<keyword evidence="1" id="KW-0812">Transmembrane</keyword>
<comment type="caution">
    <text evidence="2">The sequence shown here is derived from an EMBL/GenBank/DDBJ whole genome shotgun (WGS) entry which is preliminary data.</text>
</comment>
<keyword evidence="1" id="KW-1133">Transmembrane helix</keyword>
<dbReference type="AlphaFoldDB" id="A0AA41PZD0"/>
<gene>
    <name evidence="2" type="ORF">LZ495_15795</name>
</gene>
<dbReference type="Proteomes" id="UP001165378">
    <property type="component" value="Unassembled WGS sequence"/>
</dbReference>
<accession>A0AA41PZD0</accession>
<reference evidence="2" key="1">
    <citation type="submission" date="2022-01" db="EMBL/GenBank/DDBJ databases">
        <title>Genome-Based Taxonomic Classification of the Phylum Actinobacteria.</title>
        <authorList>
            <person name="Gao Y."/>
        </authorList>
    </citation>
    <scope>NUCLEOTIDE SEQUENCE</scope>
    <source>
        <strain evidence="2">KLBMP 8922</strain>
    </source>
</reference>
<proteinExistence type="predicted"/>
<evidence type="ECO:0000313" key="2">
    <source>
        <dbReference type="EMBL" id="MCF2528670.1"/>
    </source>
</evidence>
<sequence>MSGLVGLLTAAAIAVGRKHKGREVSKVPYVLGIALLVTQVLGFVLVSAGSEHPLPER</sequence>
<feature type="transmembrane region" description="Helical" evidence="1">
    <location>
        <begin position="27"/>
        <end position="48"/>
    </location>
</feature>
<name>A0AA41PZD0_9ACTN</name>
<keyword evidence="1" id="KW-0472">Membrane</keyword>
<keyword evidence="3" id="KW-1185">Reference proteome</keyword>
<dbReference type="RefSeq" id="WP_235052823.1">
    <property type="nucleotide sequence ID" value="NZ_JAKFHA010000007.1"/>
</dbReference>
<organism evidence="2 3">
    <name type="scientific">Yinghuangia soli</name>
    <dbReference type="NCBI Taxonomy" id="2908204"/>
    <lineage>
        <taxon>Bacteria</taxon>
        <taxon>Bacillati</taxon>
        <taxon>Actinomycetota</taxon>
        <taxon>Actinomycetes</taxon>
        <taxon>Kitasatosporales</taxon>
        <taxon>Streptomycetaceae</taxon>
        <taxon>Yinghuangia</taxon>
    </lineage>
</organism>